<evidence type="ECO:0000259" key="1">
    <source>
        <dbReference type="Pfam" id="PF01370"/>
    </source>
</evidence>
<dbReference type="InterPro" id="IPR001509">
    <property type="entry name" value="Epimerase_deHydtase"/>
</dbReference>
<gene>
    <name evidence="3" type="ORF">NCTC13163_00634</name>
</gene>
<dbReference type="PANTHER" id="PTHR43245:SF55">
    <property type="entry name" value="NAD(P)-BINDING DOMAIN-CONTAINING PROTEIN"/>
    <property type="match status" value="1"/>
</dbReference>
<dbReference type="InterPro" id="IPR014710">
    <property type="entry name" value="RmlC-like_jellyroll"/>
</dbReference>
<evidence type="ECO:0000259" key="2">
    <source>
        <dbReference type="Pfam" id="PF14667"/>
    </source>
</evidence>
<proteinExistence type="predicted"/>
<reference evidence="3 4" key="1">
    <citation type="submission" date="2018-06" db="EMBL/GenBank/DDBJ databases">
        <authorList>
            <consortium name="Pathogen Informatics"/>
            <person name="Doyle S."/>
        </authorList>
    </citation>
    <scope>NUCLEOTIDE SEQUENCE [LARGE SCALE GENOMIC DNA]</scope>
    <source>
        <strain evidence="3 4">NCTC13163</strain>
    </source>
</reference>
<dbReference type="InterPro" id="IPR036291">
    <property type="entry name" value="NAD(P)-bd_dom_sf"/>
</dbReference>
<dbReference type="InterPro" id="IPR050177">
    <property type="entry name" value="Lipid_A_modif_metabolic_enz"/>
</dbReference>
<evidence type="ECO:0000313" key="3">
    <source>
        <dbReference type="EMBL" id="STO07289.1"/>
    </source>
</evidence>
<dbReference type="Proteomes" id="UP000254060">
    <property type="component" value="Unassembled WGS sequence"/>
</dbReference>
<dbReference type="Pfam" id="PF01370">
    <property type="entry name" value="Epimerase"/>
    <property type="match status" value="1"/>
</dbReference>
<protein>
    <submittedName>
        <fullName evidence="3">Thermophilic glucose-6-phosphate isomerase and related metalloenzymes</fullName>
    </submittedName>
</protein>
<dbReference type="STRING" id="1397694.GCA_000702585_01149"/>
<dbReference type="PANTHER" id="PTHR43245">
    <property type="entry name" value="BIFUNCTIONAL POLYMYXIN RESISTANCE PROTEIN ARNA"/>
    <property type="match status" value="1"/>
</dbReference>
<evidence type="ECO:0000313" key="4">
    <source>
        <dbReference type="Proteomes" id="UP000254060"/>
    </source>
</evidence>
<dbReference type="GO" id="GO:0016853">
    <property type="term" value="F:isomerase activity"/>
    <property type="evidence" value="ECO:0007669"/>
    <property type="project" value="UniProtKB-KW"/>
</dbReference>
<dbReference type="SUPFAM" id="SSF51735">
    <property type="entry name" value="NAD(P)-binding Rossmann-fold domains"/>
    <property type="match status" value="1"/>
</dbReference>
<dbReference type="EMBL" id="UGGP01000001">
    <property type="protein sequence ID" value="STO07289.1"/>
    <property type="molecule type" value="Genomic_DNA"/>
</dbReference>
<dbReference type="InterPro" id="IPR011051">
    <property type="entry name" value="RmlC_Cupin_sf"/>
</dbReference>
<accession>A0A377FR37</accession>
<dbReference type="OrthoDB" id="9801056at2"/>
<feature type="domain" description="Capsular polysaccharide assembling protein CapF C-terminal" evidence="2">
    <location>
        <begin position="249"/>
        <end position="359"/>
    </location>
</feature>
<feature type="domain" description="NAD-dependent epimerase/dehydratase" evidence="1">
    <location>
        <begin position="3"/>
        <end position="184"/>
    </location>
</feature>
<dbReference type="Gene3D" id="2.60.120.10">
    <property type="entry name" value="Jelly Rolls"/>
    <property type="match status" value="1"/>
</dbReference>
<dbReference type="SUPFAM" id="SSF51182">
    <property type="entry name" value="RmlC-like cupins"/>
    <property type="match status" value="1"/>
</dbReference>
<keyword evidence="3" id="KW-0413">Isomerase</keyword>
<dbReference type="AlphaFoldDB" id="A0A377FR37"/>
<organism evidence="3 4">
    <name type="scientific">Exiguobacterium aurantiacum</name>
    <dbReference type="NCBI Taxonomy" id="33987"/>
    <lineage>
        <taxon>Bacteria</taxon>
        <taxon>Bacillati</taxon>
        <taxon>Bacillota</taxon>
        <taxon>Bacilli</taxon>
        <taxon>Bacillales</taxon>
        <taxon>Bacillales Family XII. Incertae Sedis</taxon>
        <taxon>Exiguobacterium</taxon>
    </lineage>
</organism>
<dbReference type="Gene3D" id="3.40.50.720">
    <property type="entry name" value="NAD(P)-binding Rossmann-like Domain"/>
    <property type="match status" value="1"/>
</dbReference>
<dbReference type="RefSeq" id="WP_034798926.1">
    <property type="nucleotide sequence ID" value="NZ_UGGP01000001.1"/>
</dbReference>
<dbReference type="Pfam" id="PF14667">
    <property type="entry name" value="Polysacc_synt_C"/>
    <property type="match status" value="1"/>
</dbReference>
<name>A0A377FR37_9BACL</name>
<dbReference type="CDD" id="cd07007">
    <property type="entry name" value="cupin_CapF-like_C"/>
    <property type="match status" value="1"/>
</dbReference>
<dbReference type="InterPro" id="IPR029303">
    <property type="entry name" value="CapF_C"/>
</dbReference>
<sequence length="375" mass="41446">MDIVVTGANGFLGRHVAHALQAAGHHVLPITKQTSPSARSEMLRRADFVFHLAGVNRPDDPAEFTVGNVDLTELIATELLSYNPVPVVFASSTQALAANPYGESKRAAEDVLVVYGERAETRVHLYRLPNLFGKWGRPFYNSAVTTFCHQIARGEAVTVSDSERVLTLAHVDTVVTSFLEALREDIGLYPSVEAHDVRLIDVVRTLEAFEAMRQARGVPDLADAFTKQLYSTYTSYLPRERIVTPLTMHRDARGSFTEFLKTPDRGQVSINVARPGITKGEHWHDTKHEQFLVVSGEGVIRLRPVGKEEVMTFHVSGETLEVVDIPAGYVHNIENVGTTDLVTVMWVNEPFDPSRPDTFAATVDGQEVMEGGEAR</sequence>